<keyword evidence="1" id="KW-1133">Transmembrane helix</keyword>
<name>A0A8C3NQ67_9PASS</name>
<reference evidence="2" key="2">
    <citation type="submission" date="2025-09" db="UniProtKB">
        <authorList>
            <consortium name="Ensembl"/>
        </authorList>
    </citation>
    <scope>IDENTIFICATION</scope>
</reference>
<evidence type="ECO:0000256" key="1">
    <source>
        <dbReference type="SAM" id="Phobius"/>
    </source>
</evidence>
<sequence length="83" mass="9841">LPTVTPILIVVLKVSYIFNLGSDLGSFLWVYHADMFKVFESMLSVFLLSTHILLQHVEYVTRLQGRKRTKNHQFRMTRFHFLN</sequence>
<reference evidence="2" key="1">
    <citation type="submission" date="2025-08" db="UniProtKB">
        <authorList>
            <consortium name="Ensembl"/>
        </authorList>
    </citation>
    <scope>IDENTIFICATION</scope>
</reference>
<protein>
    <submittedName>
        <fullName evidence="2">Uncharacterized protein</fullName>
    </submittedName>
</protein>
<feature type="transmembrane region" description="Helical" evidence="1">
    <location>
        <begin position="43"/>
        <end position="61"/>
    </location>
</feature>
<proteinExistence type="predicted"/>
<evidence type="ECO:0000313" key="2">
    <source>
        <dbReference type="Ensembl" id="ENSCRFP00000000089.1"/>
    </source>
</evidence>
<keyword evidence="1" id="KW-0812">Transmembrane</keyword>
<dbReference type="Ensembl" id="ENSCRFT00000000093.1">
    <property type="protein sequence ID" value="ENSCRFP00000000089.1"/>
    <property type="gene ID" value="ENSCRFG00000000086.1"/>
</dbReference>
<feature type="transmembrane region" description="Helical" evidence="1">
    <location>
        <begin position="7"/>
        <end position="31"/>
    </location>
</feature>
<organism evidence="2 3">
    <name type="scientific">Cyanoderma ruficeps</name>
    <name type="common">rufous-capped babbler</name>
    <dbReference type="NCBI Taxonomy" id="181631"/>
    <lineage>
        <taxon>Eukaryota</taxon>
        <taxon>Metazoa</taxon>
        <taxon>Chordata</taxon>
        <taxon>Craniata</taxon>
        <taxon>Vertebrata</taxon>
        <taxon>Euteleostomi</taxon>
        <taxon>Archelosauria</taxon>
        <taxon>Archosauria</taxon>
        <taxon>Dinosauria</taxon>
        <taxon>Saurischia</taxon>
        <taxon>Theropoda</taxon>
        <taxon>Coelurosauria</taxon>
        <taxon>Aves</taxon>
        <taxon>Neognathae</taxon>
        <taxon>Neoaves</taxon>
        <taxon>Telluraves</taxon>
        <taxon>Australaves</taxon>
        <taxon>Passeriformes</taxon>
        <taxon>Sylvioidea</taxon>
        <taxon>Timaliidae</taxon>
        <taxon>Cyanoderma</taxon>
    </lineage>
</organism>
<accession>A0A8C3NQ67</accession>
<evidence type="ECO:0000313" key="3">
    <source>
        <dbReference type="Proteomes" id="UP000694396"/>
    </source>
</evidence>
<dbReference type="Proteomes" id="UP000694396">
    <property type="component" value="Unplaced"/>
</dbReference>
<keyword evidence="3" id="KW-1185">Reference proteome</keyword>
<dbReference type="AlphaFoldDB" id="A0A8C3NQ67"/>
<keyword evidence="1" id="KW-0472">Membrane</keyword>